<evidence type="ECO:0000313" key="4">
    <source>
        <dbReference type="EMBL" id="CUQ76458.1"/>
    </source>
</evidence>
<feature type="region of interest" description="Disordered" evidence="2">
    <location>
        <begin position="64"/>
        <end position="95"/>
    </location>
</feature>
<dbReference type="PROSITE" id="PS51257">
    <property type="entry name" value="PROKAR_LIPOPROTEIN"/>
    <property type="match status" value="1"/>
</dbReference>
<dbReference type="RefSeq" id="WP_055215135.1">
    <property type="nucleotide sequence ID" value="NZ_CZBU01000002.1"/>
</dbReference>
<name>A0A174YWX8_9FIRM</name>
<organism evidence="4 5">
    <name type="scientific">Lachnospira eligens</name>
    <dbReference type="NCBI Taxonomy" id="39485"/>
    <lineage>
        <taxon>Bacteria</taxon>
        <taxon>Bacillati</taxon>
        <taxon>Bacillota</taxon>
        <taxon>Clostridia</taxon>
        <taxon>Lachnospirales</taxon>
        <taxon>Lachnospiraceae</taxon>
        <taxon>Lachnospira</taxon>
    </lineage>
</organism>
<keyword evidence="1 3" id="KW-0732">Signal</keyword>
<evidence type="ECO:0000256" key="2">
    <source>
        <dbReference type="SAM" id="MobiDB-lite"/>
    </source>
</evidence>
<dbReference type="OrthoDB" id="2067841at2"/>
<feature type="signal peptide" evidence="3">
    <location>
        <begin position="1"/>
        <end position="18"/>
    </location>
</feature>
<sequence length="243" mass="25061">MKKVITGLLVLLCISALTGCGKDDVTLTNEDNDLVAEYIAGTLLKYSYDNEWKYQKLNSAQNGGGTTSSSGIQKPSQTQSATTGHNNTIQTTKASGNSANASADLLTGLPTALGFNGVTLTYKDYTVGNQYPAENYVVSVPSQTGCKVVAVEMTLTNTSGSTVNLTSSGGVVLKLTAGSTAVSNYASMLKNDITTLKNVSLAAGESKEVVVLFQVKESDANSLAGLVMSATSSGTSLGSLTIN</sequence>
<evidence type="ECO:0008006" key="6">
    <source>
        <dbReference type="Google" id="ProtNLM"/>
    </source>
</evidence>
<protein>
    <recommendedName>
        <fullName evidence="6">DUF4352 domain-containing protein</fullName>
    </recommendedName>
</protein>
<dbReference type="InterPro" id="IPR029050">
    <property type="entry name" value="Immunoprotect_excell_Ig-like"/>
</dbReference>
<dbReference type="Gene3D" id="2.60.40.1240">
    <property type="match status" value="1"/>
</dbReference>
<dbReference type="AlphaFoldDB" id="A0A174YWX8"/>
<accession>A0A174YWX8</accession>
<evidence type="ECO:0000313" key="5">
    <source>
        <dbReference type="Proteomes" id="UP000095621"/>
    </source>
</evidence>
<dbReference type="Proteomes" id="UP000095621">
    <property type="component" value="Unassembled WGS sequence"/>
</dbReference>
<reference evidence="4 5" key="1">
    <citation type="submission" date="2015-09" db="EMBL/GenBank/DDBJ databases">
        <authorList>
            <consortium name="Pathogen Informatics"/>
        </authorList>
    </citation>
    <scope>NUCLEOTIDE SEQUENCE [LARGE SCALE GENOMIC DNA]</scope>
    <source>
        <strain evidence="4 5">2789STDY5834875</strain>
    </source>
</reference>
<feature type="chain" id="PRO_5038987707" description="DUF4352 domain-containing protein" evidence="3">
    <location>
        <begin position="19"/>
        <end position="243"/>
    </location>
</feature>
<gene>
    <name evidence="4" type="ORF">ERS852490_01066</name>
</gene>
<dbReference type="EMBL" id="CZBU01000002">
    <property type="protein sequence ID" value="CUQ76458.1"/>
    <property type="molecule type" value="Genomic_DNA"/>
</dbReference>
<evidence type="ECO:0000256" key="1">
    <source>
        <dbReference type="ARBA" id="ARBA00022729"/>
    </source>
</evidence>
<evidence type="ECO:0000256" key="3">
    <source>
        <dbReference type="SAM" id="SignalP"/>
    </source>
</evidence>
<proteinExistence type="predicted"/>